<evidence type="ECO:0000313" key="3">
    <source>
        <dbReference type="Proteomes" id="UP000019678"/>
    </source>
</evidence>
<organism evidence="2 3">
    <name type="scientific">Chondromyces apiculatus DSM 436</name>
    <dbReference type="NCBI Taxonomy" id="1192034"/>
    <lineage>
        <taxon>Bacteria</taxon>
        <taxon>Pseudomonadati</taxon>
        <taxon>Myxococcota</taxon>
        <taxon>Polyangia</taxon>
        <taxon>Polyangiales</taxon>
        <taxon>Polyangiaceae</taxon>
        <taxon>Chondromyces</taxon>
    </lineage>
</organism>
<feature type="compositionally biased region" description="Basic and acidic residues" evidence="1">
    <location>
        <begin position="36"/>
        <end position="53"/>
    </location>
</feature>
<gene>
    <name evidence="2" type="ORF">CAP_7293</name>
</gene>
<proteinExistence type="predicted"/>
<dbReference type="RefSeq" id="WP_156041329.1">
    <property type="nucleotide sequence ID" value="NZ_ASRX01000063.1"/>
</dbReference>
<dbReference type="Proteomes" id="UP000019678">
    <property type="component" value="Unassembled WGS sequence"/>
</dbReference>
<feature type="region of interest" description="Disordered" evidence="1">
    <location>
        <begin position="1"/>
        <end position="53"/>
    </location>
</feature>
<evidence type="ECO:0000313" key="2">
    <source>
        <dbReference type="EMBL" id="EYF02221.1"/>
    </source>
</evidence>
<reference evidence="2 3" key="1">
    <citation type="submission" date="2013-05" db="EMBL/GenBank/DDBJ databases">
        <title>Genome assembly of Chondromyces apiculatus DSM 436.</title>
        <authorList>
            <person name="Sharma G."/>
            <person name="Khatri I."/>
            <person name="Kaur C."/>
            <person name="Mayilraj S."/>
            <person name="Subramanian S."/>
        </authorList>
    </citation>
    <scope>NUCLEOTIDE SEQUENCE [LARGE SCALE GENOMIC DNA]</scope>
    <source>
        <strain evidence="2 3">DSM 436</strain>
    </source>
</reference>
<dbReference type="AlphaFoldDB" id="A0A017T0Y9"/>
<dbReference type="EMBL" id="ASRX01000063">
    <property type="protein sequence ID" value="EYF02221.1"/>
    <property type="molecule type" value="Genomic_DNA"/>
</dbReference>
<comment type="caution">
    <text evidence="2">The sequence shown here is derived from an EMBL/GenBank/DDBJ whole genome shotgun (WGS) entry which is preliminary data.</text>
</comment>
<evidence type="ECO:0000256" key="1">
    <source>
        <dbReference type="SAM" id="MobiDB-lite"/>
    </source>
</evidence>
<feature type="compositionally biased region" description="Basic and acidic residues" evidence="1">
    <location>
        <begin position="1"/>
        <end position="17"/>
    </location>
</feature>
<accession>A0A017T0Y9</accession>
<name>A0A017T0Y9_9BACT</name>
<protein>
    <submittedName>
        <fullName evidence="2">Uncharacterized protein</fullName>
    </submittedName>
</protein>
<sequence>MSDKSKPVHVEEHERSKPSPVPPDGRIYPKPGPKTVHVEEHERSPPDLKPKKP</sequence>
<keyword evidence="3" id="KW-1185">Reference proteome</keyword>